<evidence type="ECO:0000259" key="1">
    <source>
        <dbReference type="Pfam" id="PF12770"/>
    </source>
</evidence>
<dbReference type="Pfam" id="PF12770">
    <property type="entry name" value="CHAT"/>
    <property type="match status" value="1"/>
</dbReference>
<comment type="caution">
    <text evidence="2">The sequence shown here is derived from an EMBL/GenBank/DDBJ whole genome shotgun (WGS) entry which is preliminary data.</text>
</comment>
<evidence type="ECO:0000313" key="3">
    <source>
        <dbReference type="Proteomes" id="UP000698800"/>
    </source>
</evidence>
<dbReference type="SUPFAM" id="SSF81901">
    <property type="entry name" value="HCP-like"/>
    <property type="match status" value="1"/>
</dbReference>
<protein>
    <recommendedName>
        <fullName evidence="1">CHAT domain-containing protein</fullName>
    </recommendedName>
</protein>
<reference evidence="2" key="1">
    <citation type="submission" date="2021-03" db="EMBL/GenBank/DDBJ databases">
        <title>Comparative genomics and phylogenomic investigation of the class Geoglossomycetes provide insights into ecological specialization and systematics.</title>
        <authorList>
            <person name="Melie T."/>
            <person name="Pirro S."/>
            <person name="Miller A.N."/>
            <person name="Quandt A."/>
        </authorList>
    </citation>
    <scope>NUCLEOTIDE SEQUENCE</scope>
    <source>
        <strain evidence="2">GBOQ0MN5Z8</strain>
    </source>
</reference>
<dbReference type="InterPro" id="IPR011990">
    <property type="entry name" value="TPR-like_helical_dom_sf"/>
</dbReference>
<dbReference type="InterPro" id="IPR024983">
    <property type="entry name" value="CHAT_dom"/>
</dbReference>
<dbReference type="PANTHER" id="PTHR19959:SF119">
    <property type="entry name" value="FUNGAL LIPASE-LIKE DOMAIN-CONTAINING PROTEIN"/>
    <property type="match status" value="1"/>
</dbReference>
<dbReference type="AlphaFoldDB" id="A0A9P8I2M7"/>
<keyword evidence="3" id="KW-1185">Reference proteome</keyword>
<dbReference type="PANTHER" id="PTHR19959">
    <property type="entry name" value="KINESIN LIGHT CHAIN"/>
    <property type="match status" value="1"/>
</dbReference>
<feature type="domain" description="CHAT" evidence="1">
    <location>
        <begin position="669"/>
        <end position="968"/>
    </location>
</feature>
<dbReference type="Gene3D" id="1.25.40.10">
    <property type="entry name" value="Tetratricopeptide repeat domain"/>
    <property type="match status" value="2"/>
</dbReference>
<dbReference type="OrthoDB" id="9991317at2759"/>
<proteinExistence type="predicted"/>
<dbReference type="EMBL" id="JAGHQL010000085">
    <property type="protein sequence ID" value="KAH0539149.1"/>
    <property type="molecule type" value="Genomic_DNA"/>
</dbReference>
<dbReference type="Gene3D" id="1.10.150.90">
    <property type="entry name" value="Immunodeficiency lentiviruses, gag gene matrix protein p17"/>
    <property type="match status" value="1"/>
</dbReference>
<organism evidence="2 3">
    <name type="scientific">Glutinoglossum americanum</name>
    <dbReference type="NCBI Taxonomy" id="1670608"/>
    <lineage>
        <taxon>Eukaryota</taxon>
        <taxon>Fungi</taxon>
        <taxon>Dikarya</taxon>
        <taxon>Ascomycota</taxon>
        <taxon>Pezizomycotina</taxon>
        <taxon>Geoglossomycetes</taxon>
        <taxon>Geoglossales</taxon>
        <taxon>Geoglossaceae</taxon>
        <taxon>Glutinoglossum</taxon>
    </lineage>
</organism>
<dbReference type="InterPro" id="IPR012344">
    <property type="entry name" value="Matrix_HIV/RSV_N"/>
</dbReference>
<name>A0A9P8I2M7_9PEZI</name>
<evidence type="ECO:0000313" key="2">
    <source>
        <dbReference type="EMBL" id="KAH0539149.1"/>
    </source>
</evidence>
<dbReference type="Proteomes" id="UP000698800">
    <property type="component" value="Unassembled WGS sequence"/>
</dbReference>
<gene>
    <name evidence="2" type="ORF">FGG08_004321</name>
</gene>
<dbReference type="Pfam" id="PF13374">
    <property type="entry name" value="TPR_10"/>
    <property type="match status" value="6"/>
</dbReference>
<sequence>MDDDVDIDTHLLENSELLSVVAGEDNSLKTELCMHYAVLKMKLFERWGRIEDLEEAIEKGRHAVIETREEDKAYAGRLSNLGVMFVYQYERTGKIEVLEEAIRVSRQVVNVTPRDHPDLAGRLNNLGNKLGRRYERMGKMEDLEEAIQVARQAVNITPKDHPDLTGRLNNLGNKLGRRYERMGKMEDLEEAIQVARQAVNITPKDHPDLAAQLNNLGNKLGRRYESMGKMEDLEEAIQVARQAVNITPRDHPDLAAWLNNLGNKPGRRYERMGKMEDLEEAIQVARQAVNITPKDHPDLTGRLNNLGNKLGRRYERMGKMEDLEEAIQVARQAVNITPKDHPDLAGRLNNLGNKLGRRYKRMGKMEDLEEAIQVTRQAVDVTPKDHPDLAAQLNNLGNQLGRRYESMGKMEDLEEAIQATQQAWRCENATPFVRIRASTRALRLLQSRRDFESAYSLSVEAINLLPYVHNRSLDNQDQQYVISHFSGLATTTCSLALQTGQGPEASLEVLEQGRGVILSLLMNDQSDTSELKVAYPQLCARYESLRLEVNKPAENISDDHTRRTASMSRIEAIAKLEKCVRDIQQLPGFGQFHKGLTAKQMQSCSTEGSIVVVNVTDLRSDAIIITADVFKVLPLASLSVHQAKDWINQDLTTTSSSNRGRKNKVYLQFLSWLWRESVKPVLDELHYYGEPSAENLPRVWWIGTGLASSFPFHSAGDISVEPTENACYRVISSYTPTLKALQYARYHAGTGIPSRHDPRKIVIITMPKTPGASNLPGTGAERSEIIAATGSSVSVKTLEYPDVVSATAQLQECNIAHFACHGVSDPADPSRSGLILQTARTADEEPRQDILGVREVSQAHLLRAEIAYLSACSTAQNQAIRLQDEVLHVVSGFQVAGFRHVVGCLWPSDDKVCVEIAKSFYSELNQGGTMSYDDRATALALHKAVVKVRRSNEYRRRPLLWAQYVHFGA</sequence>
<dbReference type="SUPFAM" id="SSF48452">
    <property type="entry name" value="TPR-like"/>
    <property type="match status" value="1"/>
</dbReference>
<accession>A0A9P8I2M7</accession>